<organism evidence="2 3">
    <name type="scientific">Pseudoduganella dura</name>
    <dbReference type="NCBI Taxonomy" id="321982"/>
    <lineage>
        <taxon>Bacteria</taxon>
        <taxon>Pseudomonadati</taxon>
        <taxon>Pseudomonadota</taxon>
        <taxon>Betaproteobacteria</taxon>
        <taxon>Burkholderiales</taxon>
        <taxon>Oxalobacteraceae</taxon>
        <taxon>Telluria group</taxon>
        <taxon>Pseudoduganella</taxon>
    </lineage>
</organism>
<dbReference type="OrthoDB" id="8757859at2"/>
<dbReference type="AlphaFoldDB" id="A0A6I3XBB9"/>
<dbReference type="RefSeq" id="WP_155709699.1">
    <property type="nucleotide sequence ID" value="NZ_BMWU01000020.1"/>
</dbReference>
<proteinExistence type="predicted"/>
<reference evidence="2 3" key="1">
    <citation type="submission" date="2019-11" db="EMBL/GenBank/DDBJ databases">
        <title>Draft Genome Sequences of Six Type Strains of the Genus Massilia.</title>
        <authorList>
            <person name="Miess H."/>
            <person name="Frediansyah A."/>
            <person name="Goeker M."/>
            <person name="Gross H."/>
        </authorList>
    </citation>
    <scope>NUCLEOTIDE SEQUENCE [LARGE SCALE GENOMIC DNA]</scope>
    <source>
        <strain evidence="2 3">DSM 17513</strain>
    </source>
</reference>
<evidence type="ECO:0000313" key="2">
    <source>
        <dbReference type="EMBL" id="MUI13949.1"/>
    </source>
</evidence>
<protein>
    <submittedName>
        <fullName evidence="2">Uncharacterized protein</fullName>
    </submittedName>
</protein>
<accession>A0A6I3XBB9</accession>
<feature type="region of interest" description="Disordered" evidence="1">
    <location>
        <begin position="80"/>
        <end position="104"/>
    </location>
</feature>
<gene>
    <name evidence="2" type="ORF">GJV26_16025</name>
</gene>
<dbReference type="Proteomes" id="UP000431684">
    <property type="component" value="Unassembled WGS sequence"/>
</dbReference>
<keyword evidence="3" id="KW-1185">Reference proteome</keyword>
<name>A0A6I3XBB9_9BURK</name>
<evidence type="ECO:0000313" key="3">
    <source>
        <dbReference type="Proteomes" id="UP000431684"/>
    </source>
</evidence>
<comment type="caution">
    <text evidence="2">The sequence shown here is derived from an EMBL/GenBank/DDBJ whole genome shotgun (WGS) entry which is preliminary data.</text>
</comment>
<sequence length="104" mass="11685">MTEDIWVKGYVYRVEVAEEAGRYRGCIHIKAHRYTGRTFEPPIVIETPALFKREHAAEIEARALARELIDGGHLEERIEARQGAAEPALAPGVQPFSDTSTHTE</sequence>
<dbReference type="EMBL" id="WNWM01000002">
    <property type="protein sequence ID" value="MUI13949.1"/>
    <property type="molecule type" value="Genomic_DNA"/>
</dbReference>
<evidence type="ECO:0000256" key="1">
    <source>
        <dbReference type="SAM" id="MobiDB-lite"/>
    </source>
</evidence>